<dbReference type="EMBL" id="UFSX01000002">
    <property type="protein sequence ID" value="SUV43205.1"/>
    <property type="molecule type" value="Genomic_DNA"/>
</dbReference>
<evidence type="ECO:0000256" key="1">
    <source>
        <dbReference type="ARBA" id="ARBA00022801"/>
    </source>
</evidence>
<proteinExistence type="predicted"/>
<dbReference type="Gene3D" id="3.30.379.10">
    <property type="entry name" value="Chitobiase/beta-hexosaminidase domain 2-like"/>
    <property type="match status" value="1"/>
</dbReference>
<dbReference type="PANTHER" id="PTHR37842">
    <property type="match status" value="1"/>
</dbReference>
<dbReference type="AlphaFoldDB" id="A0A380ZAU0"/>
<dbReference type="RefSeq" id="WP_004291787.1">
    <property type="nucleotide sequence ID" value="NZ_CABKNQ010000017.1"/>
</dbReference>
<dbReference type="Proteomes" id="UP000254424">
    <property type="component" value="Unassembled WGS sequence"/>
</dbReference>
<evidence type="ECO:0008006" key="4">
    <source>
        <dbReference type="Google" id="ProtNLM"/>
    </source>
</evidence>
<evidence type="ECO:0000313" key="2">
    <source>
        <dbReference type="EMBL" id="SUV43205.1"/>
    </source>
</evidence>
<dbReference type="SUPFAM" id="SSF55545">
    <property type="entry name" value="beta-N-acetylhexosaminidase-like domain"/>
    <property type="match status" value="1"/>
</dbReference>
<dbReference type="PANTHER" id="PTHR37842:SF2">
    <property type="entry name" value="GYLCOSYL HYDROLASE 115 C-TERMINAL DOMAIN-CONTAINING PROTEIN"/>
    <property type="match status" value="1"/>
</dbReference>
<dbReference type="Gene3D" id="3.20.20.520">
    <property type="entry name" value="Glycosyl hydrolase family 115"/>
    <property type="match status" value="1"/>
</dbReference>
<gene>
    <name evidence="2" type="ORF">NCTC11155_02597</name>
</gene>
<keyword evidence="1" id="KW-0378">Hydrolase</keyword>
<dbReference type="Pfam" id="PF15979">
    <property type="entry name" value="Glyco_hydro_115"/>
    <property type="match status" value="1"/>
</dbReference>
<organism evidence="2 3">
    <name type="scientific">Bacteroides eggerthii</name>
    <dbReference type="NCBI Taxonomy" id="28111"/>
    <lineage>
        <taxon>Bacteria</taxon>
        <taxon>Pseudomonadati</taxon>
        <taxon>Bacteroidota</taxon>
        <taxon>Bacteroidia</taxon>
        <taxon>Bacteroidales</taxon>
        <taxon>Bacteroidaceae</taxon>
        <taxon>Bacteroides</taxon>
    </lineage>
</organism>
<dbReference type="InterPro" id="IPR042301">
    <property type="entry name" value="GH115_sf"/>
</dbReference>
<dbReference type="GO" id="GO:0005975">
    <property type="term" value="P:carbohydrate metabolic process"/>
    <property type="evidence" value="ECO:0007669"/>
    <property type="project" value="UniProtKB-ARBA"/>
</dbReference>
<sequence>MKNKRFIFLLLFIIRSVWIFACMNSLVLSEGNFRIVVSDGELPPIKLAVATLQRDFKSVMGFRPSIVSVPTDREAGSIELIIVNESTVNPNVDKSELRSLDGFESHRLYADASTKRIYLTGKDMRGAIYAIYTFSEKFLDVPPLWFFSSWRPQKKEQIEIPCNLDYFYKSPQVRYRAWFPNDTELFTPWRQRTLQNNEVWLETMLRLKLNTVEMEQTVTYPDYKLAESVSLLHKYGLILSSTHHTACNNNLVTWKEYWCKVRGITPPKLLLSDEKSLREFWQYSIETVCRCGQENLWTIAFRGIGDQPYWAAFEDAPVGEKERAEVINRMLRIQLDMIKERTGNPNPFVRVTFYDELSDLLAKGYLRPPVGDNILWTFVAARRDHYPNDDIVSFDTATRVKLGYYMNFQFTSTGAHLAAAEGPWKMEFNFRYVNSRRSLALSVVNAGNLREFVMELSANASMMWDMVTYDTDEFLYDFCVRYFGKKHAKEVMQLYRDYYHAYWEQKSAEFPGLECQFIFHDLRYARVFKQISEHFEHFSPNPLKEIIRERVSGRSFRIEGSNQVDSLLSGMERTFGRFDKVAQRCAELMPRLPEQYRCFFHDNLSAPCHYMAALSHSLYHFLRAYKYTEKRTEHLDLSIEYLETAQEALYSTQHDIFTDWYAGDKSHGKFNIPAKLTLLHNLRDRYGEK</sequence>
<dbReference type="GO" id="GO:0016787">
    <property type="term" value="F:hydrolase activity"/>
    <property type="evidence" value="ECO:0007669"/>
    <property type="project" value="UniProtKB-KW"/>
</dbReference>
<evidence type="ECO:0000313" key="3">
    <source>
        <dbReference type="Proteomes" id="UP000254424"/>
    </source>
</evidence>
<reference evidence="2 3" key="1">
    <citation type="submission" date="2018-06" db="EMBL/GenBank/DDBJ databases">
        <authorList>
            <consortium name="Pathogen Informatics"/>
            <person name="Doyle S."/>
        </authorList>
    </citation>
    <scope>NUCLEOTIDE SEQUENCE [LARGE SCALE GENOMIC DNA]</scope>
    <source>
        <strain evidence="2 3">NCTC11155</strain>
    </source>
</reference>
<name>A0A380ZAU0_9BACE</name>
<dbReference type="InterPro" id="IPR031924">
    <property type="entry name" value="GH115"/>
</dbReference>
<protein>
    <recommendedName>
        <fullName evidence="4">Glycosyl hydrolase family 115</fullName>
    </recommendedName>
</protein>
<dbReference type="InterPro" id="IPR029018">
    <property type="entry name" value="Hex-like_dom2"/>
</dbReference>
<accession>A0A380ZAU0</accession>
<dbReference type="STRING" id="483216.BACEGG_03289"/>
<dbReference type="GeneID" id="93069349"/>